<dbReference type="EMBL" id="RDBE01000010">
    <property type="protein sequence ID" value="RLV47844.1"/>
    <property type="molecule type" value="Genomic_DNA"/>
</dbReference>
<keyword evidence="1" id="KW-0812">Transmembrane</keyword>
<dbReference type="InterPro" id="IPR021443">
    <property type="entry name" value="DUF3093"/>
</dbReference>
<comment type="caution">
    <text evidence="2">The sequence shown here is derived from an EMBL/GenBank/DDBJ whole genome shotgun (WGS) entry which is preliminary data.</text>
</comment>
<feature type="transmembrane region" description="Helical" evidence="1">
    <location>
        <begin position="39"/>
        <end position="61"/>
    </location>
</feature>
<proteinExistence type="predicted"/>
<evidence type="ECO:0000313" key="2">
    <source>
        <dbReference type="EMBL" id="RLV47844.1"/>
    </source>
</evidence>
<dbReference type="Pfam" id="PF11292">
    <property type="entry name" value="DUF3093"/>
    <property type="match status" value="1"/>
</dbReference>
<organism evidence="2 3">
    <name type="scientific">Nocardioides mangrovicus</name>
    <dbReference type="NCBI Taxonomy" id="2478913"/>
    <lineage>
        <taxon>Bacteria</taxon>
        <taxon>Bacillati</taxon>
        <taxon>Actinomycetota</taxon>
        <taxon>Actinomycetes</taxon>
        <taxon>Propionibacteriales</taxon>
        <taxon>Nocardioidaceae</taxon>
        <taxon>Nocardioides</taxon>
    </lineage>
</organism>
<evidence type="ECO:0000256" key="1">
    <source>
        <dbReference type="SAM" id="Phobius"/>
    </source>
</evidence>
<sequence>MAGATRTQRAPDGPARTGVGSVRAVPQTIYRKSRVSPRAWALPVVLWVIAAVVIVVFFPGVSTSATVLAATLPTAIVLAIWLLTLWSMNRYGSLRLTAETLFVGRDTVPVDQIDPASVHGADSRPPGALERTVTSAATVQPPGQGPTSADMDRLLGGAYGSTLGDDVVVIRMRNGSRYGVPTTDRARLLAALREVVPTP</sequence>
<keyword evidence="1" id="KW-0472">Membrane</keyword>
<gene>
    <name evidence="2" type="ORF">D9V37_17140</name>
</gene>
<feature type="transmembrane region" description="Helical" evidence="1">
    <location>
        <begin position="67"/>
        <end position="86"/>
    </location>
</feature>
<dbReference type="AlphaFoldDB" id="A0A3L8NY38"/>
<dbReference type="Proteomes" id="UP000281708">
    <property type="component" value="Unassembled WGS sequence"/>
</dbReference>
<keyword evidence="3" id="KW-1185">Reference proteome</keyword>
<reference evidence="2 3" key="1">
    <citation type="submission" date="2018-10" db="EMBL/GenBank/DDBJ databases">
        <title>Marmoricola sp. 4Q3S-7 whole genome shotgun sequence.</title>
        <authorList>
            <person name="Li F."/>
        </authorList>
    </citation>
    <scope>NUCLEOTIDE SEQUENCE [LARGE SCALE GENOMIC DNA]</scope>
    <source>
        <strain evidence="2 3">4Q3S-7</strain>
    </source>
</reference>
<name>A0A3L8NY38_9ACTN</name>
<accession>A0A3L8NY38</accession>
<evidence type="ECO:0000313" key="3">
    <source>
        <dbReference type="Proteomes" id="UP000281708"/>
    </source>
</evidence>
<protein>
    <submittedName>
        <fullName evidence="2">DUF3093 family protein</fullName>
    </submittedName>
</protein>
<keyword evidence="1" id="KW-1133">Transmembrane helix</keyword>